<dbReference type="RefSeq" id="XP_001329873.1">
    <property type="nucleotide sequence ID" value="XM_001329838.1"/>
</dbReference>
<proteinExistence type="predicted"/>
<dbReference type="EMBL" id="DS113227">
    <property type="protein sequence ID" value="EAY17738.1"/>
    <property type="molecule type" value="Genomic_DNA"/>
</dbReference>
<dbReference type="SMR" id="A2DPJ4"/>
<dbReference type="Pfam" id="PF24161">
    <property type="entry name" value="CCDC39"/>
    <property type="match status" value="1"/>
</dbReference>
<keyword evidence="1 2" id="KW-0175">Coiled coil</keyword>
<dbReference type="GO" id="GO:0003341">
    <property type="term" value="P:cilium movement"/>
    <property type="evidence" value="ECO:0000318"/>
    <property type="project" value="GO_Central"/>
</dbReference>
<feature type="coiled-coil region" evidence="2">
    <location>
        <begin position="372"/>
        <end position="545"/>
    </location>
</feature>
<dbReference type="AlphaFoldDB" id="A2DPJ4"/>
<reference evidence="3" key="1">
    <citation type="submission" date="2006-10" db="EMBL/GenBank/DDBJ databases">
        <authorList>
            <person name="Amadeo P."/>
            <person name="Zhao Q."/>
            <person name="Wortman J."/>
            <person name="Fraser-Liggett C."/>
            <person name="Carlton J."/>
        </authorList>
    </citation>
    <scope>NUCLEOTIDE SEQUENCE</scope>
    <source>
        <strain evidence="3">G3</strain>
    </source>
</reference>
<dbReference type="GO" id="GO:0060285">
    <property type="term" value="P:cilium-dependent cell motility"/>
    <property type="evidence" value="ECO:0000318"/>
    <property type="project" value="GO_Central"/>
</dbReference>
<protein>
    <submittedName>
        <fullName evidence="3">Uncharacterized protein</fullName>
    </submittedName>
</protein>
<reference evidence="3" key="2">
    <citation type="journal article" date="2007" name="Science">
        <title>Draft genome sequence of the sexually transmitted pathogen Trichomonas vaginalis.</title>
        <authorList>
            <person name="Carlton J.M."/>
            <person name="Hirt R.P."/>
            <person name="Silva J.C."/>
            <person name="Delcher A.L."/>
            <person name="Schatz M."/>
            <person name="Zhao Q."/>
            <person name="Wortman J.R."/>
            <person name="Bidwell S.L."/>
            <person name="Alsmark U.C.M."/>
            <person name="Besteiro S."/>
            <person name="Sicheritz-Ponten T."/>
            <person name="Noel C.J."/>
            <person name="Dacks J.B."/>
            <person name="Foster P.G."/>
            <person name="Simillion C."/>
            <person name="Van de Peer Y."/>
            <person name="Miranda-Saavedra D."/>
            <person name="Barton G.J."/>
            <person name="Westrop G.D."/>
            <person name="Mueller S."/>
            <person name="Dessi D."/>
            <person name="Fiori P.L."/>
            <person name="Ren Q."/>
            <person name="Paulsen I."/>
            <person name="Zhang H."/>
            <person name="Bastida-Corcuera F.D."/>
            <person name="Simoes-Barbosa A."/>
            <person name="Brown M.T."/>
            <person name="Hayes R.D."/>
            <person name="Mukherjee M."/>
            <person name="Okumura C.Y."/>
            <person name="Schneider R."/>
            <person name="Smith A.J."/>
            <person name="Vanacova S."/>
            <person name="Villalvazo M."/>
            <person name="Haas B.J."/>
            <person name="Pertea M."/>
            <person name="Feldblyum T.V."/>
            <person name="Utterback T.R."/>
            <person name="Shu C.L."/>
            <person name="Osoegawa K."/>
            <person name="de Jong P.J."/>
            <person name="Hrdy I."/>
            <person name="Horvathova L."/>
            <person name="Zubacova Z."/>
            <person name="Dolezal P."/>
            <person name="Malik S.B."/>
            <person name="Logsdon J.M. Jr."/>
            <person name="Henze K."/>
            <person name="Gupta A."/>
            <person name="Wang C.C."/>
            <person name="Dunne R.L."/>
            <person name="Upcroft J.A."/>
            <person name="Upcroft P."/>
            <person name="White O."/>
            <person name="Salzberg S.L."/>
            <person name="Tang P."/>
            <person name="Chiu C.-H."/>
            <person name="Lee Y.-S."/>
            <person name="Embley T.M."/>
            <person name="Coombs G.H."/>
            <person name="Mottram J.C."/>
            <person name="Tachezy J."/>
            <person name="Fraser-Liggett C.M."/>
            <person name="Johnson P.J."/>
        </authorList>
    </citation>
    <scope>NUCLEOTIDE SEQUENCE [LARGE SCALE GENOMIC DNA]</scope>
    <source>
        <strain evidence="3">G3</strain>
    </source>
</reference>
<dbReference type="GO" id="GO:0036159">
    <property type="term" value="P:inner dynein arm assembly"/>
    <property type="evidence" value="ECO:0000318"/>
    <property type="project" value="GO_Central"/>
</dbReference>
<dbReference type="InParanoid" id="A2DPJ4"/>
<keyword evidence="4" id="KW-1185">Reference proteome</keyword>
<dbReference type="InterPro" id="IPR033290">
    <property type="entry name" value="CCDC39"/>
</dbReference>
<dbReference type="VEuPathDB" id="TrichDB:TVAG_170520"/>
<organism evidence="3 4">
    <name type="scientific">Trichomonas vaginalis (strain ATCC PRA-98 / G3)</name>
    <dbReference type="NCBI Taxonomy" id="412133"/>
    <lineage>
        <taxon>Eukaryota</taxon>
        <taxon>Metamonada</taxon>
        <taxon>Parabasalia</taxon>
        <taxon>Trichomonadida</taxon>
        <taxon>Trichomonadidae</taxon>
        <taxon>Trichomonas</taxon>
    </lineage>
</organism>
<dbReference type="KEGG" id="tva:4775756"/>
<sequence length="910" mass="108259">MIYNAQMIQLYKELPSFANNENKELNRNLQNEFNEFKNLINECEDLQNRVKAIKQQHIDTEKWLTDKRNELNLLESQIDEELHKISMIKGEKESIKIDIDKFKDKIASVNWKTREIQSKIHIAEDRILFFEGKAQENSESLNYFQKIVAENEELLTVLQKNHKEDAIIVKNMISQIEKQENMLNVMKKRLDDEVSTTKTLQTELNTFSTQYQKIYDENQQILQLMNTPISTLMSINKEIQEKSQFCKEKQEKYQKIFDENQIEKQNLDQILKENKDFDLKIKDLYNKVNIATNELDLEENGHQENLQNIQTLSHNLIKLQNDEKFYKNQNEKIESEIQVEMNKKAYYQKRLDDINAVYESRTDYTTYLQEIKTKFQNELEETQNELNKRDKLITYYKNKKQKLIDENIKIQNQIIEINNDKKTRKHVSDALTHKMIELDDVVNAQEEEMNKINKIQRKIEEKIEQYKNIPKPPSKLTQLQSEIIELRKVRKNSKEKVISSKERVSSIDVEIKKRIDLKGNLEKEKENLENQISVLNLEIEAYNRRNFDSIKEVRDKTVEVNLLRLKISNYSEPILESSKIIETEEDKYKQLIESAKTRLRELDEQHLSIISRLNSEEKEKHEISMKLSETKHQIELQKLRYDEETKPVAKNEEKSFNISEVLLNYTKEREILMKRKEELENKIQSALNESNALQRATLKLNHINVCRNNEKLSEESEYDQLKDTIKKLNEEIKIKVSEFNKMNLNREILKQRLEKTSIESSNINKNIMKIVSKIKSSKNDIEFIENEIKTQTNVINMHIANHRNTQGVDLKQKYPFSKFEIQIETEVKRNTIETAIFELQELSKDNKEIKQRIHNFISQEKIKLRPTPPLHPISARSYVRASPQRNHSNPNFKSQRESKLTIKNITLDIK</sequence>
<dbReference type="VEuPathDB" id="TrichDB:TVAGG3_0680130"/>
<evidence type="ECO:0000256" key="1">
    <source>
        <dbReference type="ARBA" id="ARBA00023054"/>
    </source>
</evidence>
<dbReference type="STRING" id="5722.A2DPJ4"/>
<feature type="coiled-coil region" evidence="2">
    <location>
        <begin position="267"/>
        <end position="336"/>
    </location>
</feature>
<evidence type="ECO:0000313" key="4">
    <source>
        <dbReference type="Proteomes" id="UP000001542"/>
    </source>
</evidence>
<feature type="coiled-coil region" evidence="2">
    <location>
        <begin position="662"/>
        <end position="738"/>
    </location>
</feature>
<feature type="coiled-coil region" evidence="2">
    <location>
        <begin position="19"/>
        <end position="84"/>
    </location>
</feature>
<feature type="coiled-coil region" evidence="2">
    <location>
        <begin position="832"/>
        <end position="859"/>
    </location>
</feature>
<dbReference type="PANTHER" id="PTHR18962:SF0">
    <property type="entry name" value="COILED-COIL DOMAIN-CONTAINING PROTEIN 39"/>
    <property type="match status" value="1"/>
</dbReference>
<dbReference type="Proteomes" id="UP000001542">
    <property type="component" value="Unassembled WGS sequence"/>
</dbReference>
<evidence type="ECO:0000256" key="2">
    <source>
        <dbReference type="SAM" id="Coils"/>
    </source>
</evidence>
<dbReference type="OrthoDB" id="10259720at2759"/>
<name>A2DPJ4_TRIV3</name>
<dbReference type="GO" id="GO:0005930">
    <property type="term" value="C:axoneme"/>
    <property type="evidence" value="ECO:0000318"/>
    <property type="project" value="GO_Central"/>
</dbReference>
<dbReference type="PANTHER" id="PTHR18962">
    <property type="entry name" value="COILED-COIL DOMAIN-CONTAINING PROTEIN 39"/>
    <property type="match status" value="1"/>
</dbReference>
<accession>A2DPJ4</accession>
<gene>
    <name evidence="3" type="ORF">TVAG_170520</name>
</gene>
<evidence type="ECO:0000313" key="3">
    <source>
        <dbReference type="EMBL" id="EAY17738.1"/>
    </source>
</evidence>